<protein>
    <submittedName>
        <fullName evidence="1">Uncharacterized protein</fullName>
    </submittedName>
</protein>
<comment type="caution">
    <text evidence="1">The sequence shown here is derived from an EMBL/GenBank/DDBJ whole genome shotgun (WGS) entry which is preliminary data.</text>
</comment>
<proteinExistence type="predicted"/>
<reference evidence="1 2" key="1">
    <citation type="submission" date="2018-02" db="EMBL/GenBank/DDBJ databases">
        <title>8 Nocardia nova and 1 Nocardia cyriacigeorgica strain used for evolution to TMP-SMX.</title>
        <authorList>
            <person name="Mehta H."/>
            <person name="Weng J."/>
            <person name="Shamoo Y."/>
        </authorList>
    </citation>
    <scope>NUCLEOTIDE SEQUENCE [LARGE SCALE GENOMIC DNA]</scope>
    <source>
        <strain evidence="1 2">BAA2227</strain>
    </source>
</reference>
<evidence type="ECO:0000313" key="2">
    <source>
        <dbReference type="Proteomes" id="UP000238356"/>
    </source>
</evidence>
<evidence type="ECO:0000313" key="1">
    <source>
        <dbReference type="EMBL" id="PPJ19604.1"/>
    </source>
</evidence>
<accession>A0A2S5ZVG7</accession>
<keyword evidence="2" id="KW-1185">Reference proteome</keyword>
<dbReference type="RefSeq" id="WP_104364823.1">
    <property type="nucleotide sequence ID" value="NZ_PSZD01000043.1"/>
</dbReference>
<sequence length="282" mass="30766">MSAAVTFQEYLDSISKLSNDADPTLETAHTAAIKDAANQLAELGPVTAESLTSWVEDHPSTSFVLGLTLGMSQERLKNTIRSLYGTTSIAARARTDAAELVARLDSEFDLIRLLNKQLVTDYTFGDILAARAGGRARAINASATGRGIEDIIEEIVADLGLPFETRTRFVGKRGRNAPADLVIPNMAEAVIAIAAKGFDSTGSKLTDAPREIQEMAEVRLPKQFIGAVVDGMGWLSRKADLQRLYHMWDSDEIDGLYTLSSMDRFRADIAEQAKLRGFKVKE</sequence>
<organism evidence="1 2">
    <name type="scientific">Nocardia nova</name>
    <dbReference type="NCBI Taxonomy" id="37330"/>
    <lineage>
        <taxon>Bacteria</taxon>
        <taxon>Bacillati</taxon>
        <taxon>Actinomycetota</taxon>
        <taxon>Actinomycetes</taxon>
        <taxon>Mycobacteriales</taxon>
        <taxon>Nocardiaceae</taxon>
        <taxon>Nocardia</taxon>
    </lineage>
</organism>
<dbReference type="Proteomes" id="UP000238356">
    <property type="component" value="Unassembled WGS sequence"/>
</dbReference>
<dbReference type="EMBL" id="PSZD01000043">
    <property type="protein sequence ID" value="PPJ19604.1"/>
    <property type="molecule type" value="Genomic_DNA"/>
</dbReference>
<dbReference type="AlphaFoldDB" id="A0A2S5ZVG7"/>
<name>A0A2S5ZVG7_9NOCA</name>
<gene>
    <name evidence="1" type="ORF">C5F51_35145</name>
</gene>